<dbReference type="GO" id="GO:0005548">
    <property type="term" value="F:phospholipid transporter activity"/>
    <property type="evidence" value="ECO:0007669"/>
    <property type="project" value="InterPro"/>
</dbReference>
<sequence>MTNFSHIISQIFFNMKIYEFRIVCPTSVEQYKIGNIYMTAKKTEEESTVVKGEGIETITNETFSSNNENGIYTYKIMHFKSRIPSFMRWSIPDKYCHCHEHSWNTYPHFFTEYSVPGMGKDLVMTIESRHVSYINGEPINENLLNLNEKELKKRKIVCLDLLDSKHKWGEGKKRDLSKWICPKLGVHTPLQAENPNILNESEPPSWTKKFNGEMMVAVKVVKLRFHWRGLQKIVENYAMKTVYHNLFLDAHKAMMNWGDEWGSMSFQDVRNYESRLTQQINNLEFNKDEK</sequence>
<organism evidence="2 3">
    <name type="scientific">Tritrichomonas foetus</name>
    <dbReference type="NCBI Taxonomy" id="1144522"/>
    <lineage>
        <taxon>Eukaryota</taxon>
        <taxon>Metamonada</taxon>
        <taxon>Parabasalia</taxon>
        <taxon>Tritrichomonadida</taxon>
        <taxon>Tritrichomonadidae</taxon>
        <taxon>Tritrichomonas</taxon>
    </lineage>
</organism>
<evidence type="ECO:0000313" key="3">
    <source>
        <dbReference type="Proteomes" id="UP000179807"/>
    </source>
</evidence>
<name>A0A1J4K2B4_9EUKA</name>
<dbReference type="SUPFAM" id="SSF55961">
    <property type="entry name" value="Bet v1-like"/>
    <property type="match status" value="1"/>
</dbReference>
<gene>
    <name evidence="2" type="primary">pitB</name>
    <name evidence="2" type="ORF">TRFO_28776</name>
</gene>
<proteinExistence type="predicted"/>
<dbReference type="PANTHER" id="PTHR10658:SF11">
    <property type="entry name" value="VIBRATOR, ISOFORM B"/>
    <property type="match status" value="1"/>
</dbReference>
<accession>A0A1J4K2B4</accession>
<dbReference type="RefSeq" id="XP_068357014.1">
    <property type="nucleotide sequence ID" value="XM_068506378.1"/>
</dbReference>
<dbReference type="InterPro" id="IPR023393">
    <property type="entry name" value="START-like_dom_sf"/>
</dbReference>
<dbReference type="AlphaFoldDB" id="A0A1J4K2B4"/>
<reference evidence="2" key="1">
    <citation type="submission" date="2016-10" db="EMBL/GenBank/DDBJ databases">
        <authorList>
            <person name="Benchimol M."/>
            <person name="Almeida L.G."/>
            <person name="Vasconcelos A.T."/>
            <person name="Perreira-Neves A."/>
            <person name="Rosa I.A."/>
            <person name="Tasca T."/>
            <person name="Bogo M.R."/>
            <person name="de Souza W."/>
        </authorList>
    </citation>
    <scope>NUCLEOTIDE SEQUENCE [LARGE SCALE GENOMIC DNA]</scope>
    <source>
        <strain evidence="2">K</strain>
    </source>
</reference>
<evidence type="ECO:0000313" key="2">
    <source>
        <dbReference type="EMBL" id="OHT03878.1"/>
    </source>
</evidence>
<dbReference type="GeneID" id="94841082"/>
<dbReference type="PRINTS" id="PR00391">
    <property type="entry name" value="PITRANSFER"/>
</dbReference>
<comment type="caution">
    <text evidence="2">The sequence shown here is derived from an EMBL/GenBank/DDBJ whole genome shotgun (WGS) entry which is preliminary data.</text>
</comment>
<dbReference type="VEuPathDB" id="TrichDB:TRFO_28776"/>
<dbReference type="Proteomes" id="UP000179807">
    <property type="component" value="Unassembled WGS sequence"/>
</dbReference>
<protein>
    <submittedName>
        <fullName evidence="2">Phosphatidylinositol transfer protein 2</fullName>
    </submittedName>
</protein>
<dbReference type="PANTHER" id="PTHR10658">
    <property type="entry name" value="PHOSPHATIDYLINOSITOL TRANSFER PROTEIN"/>
    <property type="match status" value="1"/>
</dbReference>
<dbReference type="EMBL" id="MLAK01000814">
    <property type="protein sequence ID" value="OHT03878.1"/>
    <property type="molecule type" value="Genomic_DNA"/>
</dbReference>
<evidence type="ECO:0000259" key="1">
    <source>
        <dbReference type="Pfam" id="PF02121"/>
    </source>
</evidence>
<dbReference type="InterPro" id="IPR001666">
    <property type="entry name" value="PI_transfer"/>
</dbReference>
<feature type="domain" description="Phosphatidylinositol transfer protein N-terminal" evidence="1">
    <location>
        <begin position="15"/>
        <end position="276"/>
    </location>
</feature>
<keyword evidence="3" id="KW-1185">Reference proteome</keyword>
<dbReference type="InterPro" id="IPR055261">
    <property type="entry name" value="PI_transfer_N"/>
</dbReference>
<dbReference type="Gene3D" id="3.30.530.20">
    <property type="match status" value="1"/>
</dbReference>
<dbReference type="OrthoDB" id="18453at2759"/>
<dbReference type="Pfam" id="PF02121">
    <property type="entry name" value="IP_trans"/>
    <property type="match status" value="1"/>
</dbReference>